<name>A0A940MND1_9RHOB</name>
<accession>A0A940MND1</accession>
<comment type="caution">
    <text evidence="3">The sequence shown here is derived from an EMBL/GenBank/DDBJ whole genome shotgun (WGS) entry which is preliminary data.</text>
</comment>
<proteinExistence type="inferred from homology"/>
<sequence length="293" mass="31026">MTRDLPRRLVALFERDRHPLTLRGAVPEGTGLHEMSFGTASGEPVRGRLMLPEGRGPHPGVLYIHAHGNRPDIGAAELTEGRPALVAPLGTKLCARGFAVLCIDLPGFGLRADEPESARAKAALWRGRSLAGQMIGELSSAFDWLAGHPQVNGARVGLFGLSMGATLAYWLGAVEPRAAAVAHLCCFADLAPLIASGAHDRHGLYMLVPGLPDVASNGAIAGLIAPRPQFVALGDADPLTPPAATVPALRALRTAYAARPDRLHLHREAGGHRETPAMRRALLTFLDDALRPQ</sequence>
<comment type="similarity">
    <text evidence="1">Belongs to the AB hydrolase superfamily. FUS2 hydrolase family.</text>
</comment>
<gene>
    <name evidence="3" type="ORF">J5474_01575</name>
</gene>
<organism evidence="3 4">
    <name type="scientific">Sagittula salina</name>
    <dbReference type="NCBI Taxonomy" id="2820268"/>
    <lineage>
        <taxon>Bacteria</taxon>
        <taxon>Pseudomonadati</taxon>
        <taxon>Pseudomonadota</taxon>
        <taxon>Alphaproteobacteria</taxon>
        <taxon>Rhodobacterales</taxon>
        <taxon>Roseobacteraceae</taxon>
        <taxon>Sagittula</taxon>
    </lineage>
</organism>
<dbReference type="InterPro" id="IPR000073">
    <property type="entry name" value="AB_hydrolase_1"/>
</dbReference>
<dbReference type="InterPro" id="IPR029058">
    <property type="entry name" value="AB_hydrolase_fold"/>
</dbReference>
<dbReference type="RefSeq" id="WP_209358656.1">
    <property type="nucleotide sequence ID" value="NZ_JAGISH010000001.1"/>
</dbReference>
<dbReference type="Proteomes" id="UP000675940">
    <property type="component" value="Unassembled WGS sequence"/>
</dbReference>
<feature type="domain" description="AB hydrolase-1" evidence="2">
    <location>
        <begin position="86"/>
        <end position="273"/>
    </location>
</feature>
<dbReference type="Pfam" id="PF12697">
    <property type="entry name" value="Abhydrolase_6"/>
    <property type="match status" value="1"/>
</dbReference>
<dbReference type="InterPro" id="IPR050261">
    <property type="entry name" value="FrsA_esterase"/>
</dbReference>
<keyword evidence="4" id="KW-1185">Reference proteome</keyword>
<dbReference type="PANTHER" id="PTHR22946">
    <property type="entry name" value="DIENELACTONE HYDROLASE DOMAIN-CONTAINING PROTEIN-RELATED"/>
    <property type="match status" value="1"/>
</dbReference>
<evidence type="ECO:0000256" key="1">
    <source>
        <dbReference type="ARBA" id="ARBA00038115"/>
    </source>
</evidence>
<dbReference type="GO" id="GO:0016787">
    <property type="term" value="F:hydrolase activity"/>
    <property type="evidence" value="ECO:0007669"/>
    <property type="project" value="UniProtKB-KW"/>
</dbReference>
<dbReference type="AlphaFoldDB" id="A0A940MND1"/>
<protein>
    <submittedName>
        <fullName evidence="3">Dienelactone hydrolase family protein</fullName>
    </submittedName>
</protein>
<dbReference type="Gene3D" id="3.40.50.1820">
    <property type="entry name" value="alpha/beta hydrolase"/>
    <property type="match status" value="1"/>
</dbReference>
<evidence type="ECO:0000313" key="3">
    <source>
        <dbReference type="EMBL" id="MBP0481182.1"/>
    </source>
</evidence>
<dbReference type="EMBL" id="JAGISH010000001">
    <property type="protein sequence ID" value="MBP0481182.1"/>
    <property type="molecule type" value="Genomic_DNA"/>
</dbReference>
<dbReference type="SUPFAM" id="SSF53474">
    <property type="entry name" value="alpha/beta-Hydrolases"/>
    <property type="match status" value="1"/>
</dbReference>
<reference evidence="3" key="1">
    <citation type="submission" date="2021-03" db="EMBL/GenBank/DDBJ databases">
        <title>Sagittula salina sp. nov. strain M10.9X isolated from the marine waste.</title>
        <authorList>
            <person name="Satari L."/>
            <person name="Molina-Menor E."/>
            <person name="Vidal-Verdu A."/>
            <person name="Pascual J."/>
            <person name="Pereto J."/>
            <person name="Porcar M."/>
        </authorList>
    </citation>
    <scope>NUCLEOTIDE SEQUENCE</scope>
    <source>
        <strain evidence="3">M10.9X</strain>
    </source>
</reference>
<evidence type="ECO:0000313" key="4">
    <source>
        <dbReference type="Proteomes" id="UP000675940"/>
    </source>
</evidence>
<evidence type="ECO:0000259" key="2">
    <source>
        <dbReference type="Pfam" id="PF12697"/>
    </source>
</evidence>
<keyword evidence="3" id="KW-0378">Hydrolase</keyword>